<reference evidence="2 3" key="1">
    <citation type="submission" date="2019-04" db="EMBL/GenBank/DDBJ databases">
        <authorList>
            <person name="Van Vliet M D."/>
        </authorList>
    </citation>
    <scope>NUCLEOTIDE SEQUENCE [LARGE SCALE GENOMIC DNA]</scope>
    <source>
        <strain evidence="2 3">F21</strain>
    </source>
</reference>
<gene>
    <name evidence="2" type="ORF">SCARR_03611</name>
</gene>
<proteinExistence type="predicted"/>
<feature type="signal peptide" evidence="1">
    <location>
        <begin position="1"/>
        <end position="23"/>
    </location>
</feature>
<dbReference type="Proteomes" id="UP000346198">
    <property type="component" value="Unassembled WGS sequence"/>
</dbReference>
<dbReference type="EMBL" id="CAAHFH010000002">
    <property type="protein sequence ID" value="VGO21537.1"/>
    <property type="molecule type" value="Genomic_DNA"/>
</dbReference>
<protein>
    <submittedName>
        <fullName evidence="2">Uncharacterized protein</fullName>
    </submittedName>
</protein>
<evidence type="ECO:0000313" key="3">
    <source>
        <dbReference type="Proteomes" id="UP000346198"/>
    </source>
</evidence>
<feature type="chain" id="PRO_5025678455" evidence="1">
    <location>
        <begin position="24"/>
        <end position="112"/>
    </location>
</feature>
<evidence type="ECO:0000313" key="2">
    <source>
        <dbReference type="EMBL" id="VGO21537.1"/>
    </source>
</evidence>
<dbReference type="AlphaFoldDB" id="A0A6C2UQF9"/>
<dbReference type="RefSeq" id="WP_136062988.1">
    <property type="nucleotide sequence ID" value="NZ_CAAHFH010000002.1"/>
</dbReference>
<name>A0A6C2UQF9_9BACT</name>
<keyword evidence="1" id="KW-0732">Signal</keyword>
<evidence type="ECO:0000256" key="1">
    <source>
        <dbReference type="SAM" id="SignalP"/>
    </source>
</evidence>
<keyword evidence="3" id="KW-1185">Reference proteome</keyword>
<organism evidence="2 3">
    <name type="scientific">Pontiella sulfatireligans</name>
    <dbReference type="NCBI Taxonomy" id="2750658"/>
    <lineage>
        <taxon>Bacteria</taxon>
        <taxon>Pseudomonadati</taxon>
        <taxon>Kiritimatiellota</taxon>
        <taxon>Kiritimatiellia</taxon>
        <taxon>Kiritimatiellales</taxon>
        <taxon>Pontiellaceae</taxon>
        <taxon>Pontiella</taxon>
    </lineage>
</organism>
<accession>A0A6C2UQF9</accession>
<sequence length="112" mass="11740">MKLLKHILVVVALLFAAMPCVHARGHAEHAHDAATGAELCASHTCSCHSCDAAPCADAPEMPLQLTVASASASMPSSPIQLFIFTELKPVVRQIPPSVSGFLASLQTVQLLI</sequence>